<dbReference type="SUPFAM" id="SSF109604">
    <property type="entry name" value="HD-domain/PDEase-like"/>
    <property type="match status" value="1"/>
</dbReference>
<keyword evidence="1 2" id="KW-0378">Hydrolase</keyword>
<dbReference type="PROSITE" id="PS51831">
    <property type="entry name" value="HD"/>
    <property type="match status" value="1"/>
</dbReference>
<dbReference type="InterPro" id="IPR003607">
    <property type="entry name" value="HD/PDEase_dom"/>
</dbReference>
<reference evidence="4 5" key="1">
    <citation type="submission" date="2019-03" db="EMBL/GenBank/DDBJ databases">
        <title>The complete genome sequence of Swingsia_sp. F3b2 LMG30590(T).</title>
        <authorList>
            <person name="Chua K.-O."/>
            <person name="Chan K.-G."/>
            <person name="See-Too W.-S."/>
        </authorList>
    </citation>
    <scope>NUCLEOTIDE SEQUENCE [LARGE SCALE GENOMIC DNA]</scope>
    <source>
        <strain evidence="4 5">F3b2</strain>
    </source>
</reference>
<dbReference type="RefSeq" id="WP_141443557.1">
    <property type="nucleotide sequence ID" value="NZ_CP038231.1"/>
</dbReference>
<keyword evidence="5" id="KW-1185">Reference proteome</keyword>
<evidence type="ECO:0000256" key="1">
    <source>
        <dbReference type="ARBA" id="ARBA00022801"/>
    </source>
</evidence>
<dbReference type="Pfam" id="PF01966">
    <property type="entry name" value="HD"/>
    <property type="match status" value="1"/>
</dbReference>
<evidence type="ECO:0000313" key="5">
    <source>
        <dbReference type="Proteomes" id="UP000318709"/>
    </source>
</evidence>
<proteinExistence type="inferred from homology"/>
<feature type="domain" description="HD" evidence="3">
    <location>
        <begin position="75"/>
        <end position="210"/>
    </location>
</feature>
<dbReference type="InterPro" id="IPR026875">
    <property type="entry name" value="PHydrolase_assoc_dom"/>
</dbReference>
<sequence>MTAPAPATPVVANVLAPYAVQAKHARGRQFAEAESASRTPWQRDRDRVLHSTGFRNLQYKTQVFLNHQGDFFRTRLTHSLEVAQIARSIARTLQANEDLAEVISLAHDLGHTPFGHAGEDALEAAMAPWGGFDHNVQSFRQVTELENRYQAFDGLNLTWETLEGLAKHHGPVSVPHPWLASFNQRYPLELTTHASLEAQIAALCDDIAYHGHDLDDGLRAGLLKFEDIEEVPLLKQCLEGARALDWSRFSALDRSQRLRHETVRRVINALVGDVIATTQTNLARLNPQSPDDVRRAGQALVGFSPAMAQRNKEIRTFLYGHMYRHWTVARMGSKAKRALGDVFTILAGDTRLLPPPWRERALMAEAHGQERAAKRVVADYITSMTDRSAMTEHQRLTDLSTLG</sequence>
<gene>
    <name evidence="4" type="ORF">E3E12_06220</name>
</gene>
<evidence type="ECO:0000313" key="4">
    <source>
        <dbReference type="EMBL" id="QDH13849.1"/>
    </source>
</evidence>
<dbReference type="InterPro" id="IPR023023">
    <property type="entry name" value="dNTPase_2"/>
</dbReference>
<dbReference type="HAMAP" id="MF_01212">
    <property type="entry name" value="dGTPase_type2"/>
    <property type="match status" value="1"/>
</dbReference>
<dbReference type="Proteomes" id="UP000318709">
    <property type="component" value="Chromosome"/>
</dbReference>
<evidence type="ECO:0000256" key="2">
    <source>
        <dbReference type="HAMAP-Rule" id="MF_01212"/>
    </source>
</evidence>
<dbReference type="InterPro" id="IPR006261">
    <property type="entry name" value="dGTPase"/>
</dbReference>
<protein>
    <recommendedName>
        <fullName evidence="2">Deoxyguanosinetriphosphate triphosphohydrolase-like protein</fullName>
    </recommendedName>
</protein>
<dbReference type="InterPro" id="IPR050135">
    <property type="entry name" value="dGTPase-like"/>
</dbReference>
<accession>A0A4Y6U8R8</accession>
<dbReference type="PANTHER" id="PTHR11373:SF43">
    <property type="entry name" value="DEOXYGUANOSINETRIPHOSPHATE TRIPHOSPHOHYDROLASE-LIKE PROTEIN"/>
    <property type="match status" value="1"/>
</dbReference>
<comment type="similarity">
    <text evidence="2">Belongs to the dGTPase family. Type 2 subfamily.</text>
</comment>
<dbReference type="GO" id="GO:0006203">
    <property type="term" value="P:dGTP catabolic process"/>
    <property type="evidence" value="ECO:0007669"/>
    <property type="project" value="TreeGrafter"/>
</dbReference>
<dbReference type="EMBL" id="CP038231">
    <property type="protein sequence ID" value="QDH13849.1"/>
    <property type="molecule type" value="Genomic_DNA"/>
</dbReference>
<dbReference type="AlphaFoldDB" id="A0A4Y6U8R8"/>
<dbReference type="KEGG" id="swf:E3E12_06220"/>
<name>A0A4Y6U8R8_9PROT</name>
<dbReference type="Gene3D" id="1.10.3210.10">
    <property type="entry name" value="Hypothetical protein af1432"/>
    <property type="match status" value="1"/>
</dbReference>
<dbReference type="CDD" id="cd00077">
    <property type="entry name" value="HDc"/>
    <property type="match status" value="1"/>
</dbReference>
<dbReference type="OrthoDB" id="9803619at2"/>
<dbReference type="GO" id="GO:0008832">
    <property type="term" value="F:dGTPase activity"/>
    <property type="evidence" value="ECO:0007669"/>
    <property type="project" value="TreeGrafter"/>
</dbReference>
<dbReference type="Pfam" id="PF13286">
    <property type="entry name" value="HD_assoc"/>
    <property type="match status" value="1"/>
</dbReference>
<dbReference type="NCBIfam" id="TIGR01353">
    <property type="entry name" value="dGTP_triPase"/>
    <property type="match status" value="1"/>
</dbReference>
<dbReference type="NCBIfam" id="NF002326">
    <property type="entry name" value="PRK01286.1-1"/>
    <property type="match status" value="1"/>
</dbReference>
<organism evidence="4 5">
    <name type="scientific">Formicincola oecophyllae</name>
    <dbReference type="NCBI Taxonomy" id="2558361"/>
    <lineage>
        <taxon>Bacteria</taxon>
        <taxon>Pseudomonadati</taxon>
        <taxon>Pseudomonadota</taxon>
        <taxon>Alphaproteobacteria</taxon>
        <taxon>Acetobacterales</taxon>
        <taxon>Acetobacteraceae</taxon>
        <taxon>Formicincola</taxon>
    </lineage>
</organism>
<dbReference type="SMART" id="SM00471">
    <property type="entry name" value="HDc"/>
    <property type="match status" value="1"/>
</dbReference>
<dbReference type="InterPro" id="IPR006674">
    <property type="entry name" value="HD_domain"/>
</dbReference>
<evidence type="ECO:0000259" key="3">
    <source>
        <dbReference type="PROSITE" id="PS51831"/>
    </source>
</evidence>
<dbReference type="PANTHER" id="PTHR11373">
    <property type="entry name" value="DEOXYNUCLEOSIDE TRIPHOSPHATE TRIPHOSPHOHYDROLASE"/>
    <property type="match status" value="1"/>
</dbReference>